<evidence type="ECO:0000313" key="5">
    <source>
        <dbReference type="Proteomes" id="UP000008315"/>
    </source>
</evidence>
<dbReference type="Proteomes" id="UP000008315">
    <property type="component" value="Chromosome"/>
</dbReference>
<dbReference type="InterPro" id="IPR001789">
    <property type="entry name" value="Sig_transdc_resp-reg_receiver"/>
</dbReference>
<evidence type="ECO:0000313" key="4">
    <source>
        <dbReference type="EMBL" id="CCE24135.1"/>
    </source>
</evidence>
<evidence type="ECO:0000259" key="3">
    <source>
        <dbReference type="PROSITE" id="PS51832"/>
    </source>
</evidence>
<dbReference type="EMBL" id="FO082060">
    <property type="protein sequence ID" value="CCE24135.1"/>
    <property type="molecule type" value="Genomic_DNA"/>
</dbReference>
<dbReference type="KEGG" id="mah:MEALZ_2455"/>
<dbReference type="PROSITE" id="PS51832">
    <property type="entry name" value="HD_GYP"/>
    <property type="match status" value="1"/>
</dbReference>
<feature type="modified residue" description="4-aspartylphosphate" evidence="1">
    <location>
        <position position="54"/>
    </location>
</feature>
<dbReference type="SUPFAM" id="SSF52172">
    <property type="entry name" value="CheY-like"/>
    <property type="match status" value="1"/>
</dbReference>
<evidence type="ECO:0000259" key="2">
    <source>
        <dbReference type="PROSITE" id="PS50110"/>
    </source>
</evidence>
<feature type="domain" description="Response regulatory" evidence="2">
    <location>
        <begin position="5"/>
        <end position="121"/>
    </location>
</feature>
<dbReference type="Pfam" id="PF13487">
    <property type="entry name" value="HD_5"/>
    <property type="match status" value="1"/>
</dbReference>
<dbReference type="Gene3D" id="3.40.50.2300">
    <property type="match status" value="1"/>
</dbReference>
<protein>
    <submittedName>
        <fullName evidence="4">Response regulator receiver modulated metal dependent phosphohydrolase</fullName>
    </submittedName>
</protein>
<dbReference type="InterPro" id="IPR003607">
    <property type="entry name" value="HD/PDEase_dom"/>
</dbReference>
<dbReference type="Pfam" id="PF00072">
    <property type="entry name" value="Response_reg"/>
    <property type="match status" value="1"/>
</dbReference>
<organism evidence="4 5">
    <name type="scientific">Methylotuvimicrobium alcaliphilum (strain DSM 19304 / NCIMB 14124 / VKM B-2133 / 20Z)</name>
    <name type="common">Methylomicrobium alcaliphilum</name>
    <dbReference type="NCBI Taxonomy" id="1091494"/>
    <lineage>
        <taxon>Bacteria</taxon>
        <taxon>Pseudomonadati</taxon>
        <taxon>Pseudomonadota</taxon>
        <taxon>Gammaproteobacteria</taxon>
        <taxon>Methylococcales</taxon>
        <taxon>Methylococcaceae</taxon>
        <taxon>Methylotuvimicrobium</taxon>
    </lineage>
</organism>
<reference evidence="5" key="1">
    <citation type="journal article" date="2012" name="J. Bacteriol.">
        <title>Genome sequence of the haloalkaliphilic methanotrophic bacterium Methylomicrobium alcaliphilum 20Z.</title>
        <authorList>
            <person name="Vuilleumier S."/>
            <person name="Khmelenina V.N."/>
            <person name="Bringel F."/>
            <person name="Reshetnikov A.S."/>
            <person name="Lajus A."/>
            <person name="Mangenot S."/>
            <person name="Rouy Z."/>
            <person name="Op den Camp H.J."/>
            <person name="Jetten M.S."/>
            <person name="Dispirito A.A."/>
            <person name="Dunfield P."/>
            <person name="Klotz M.G."/>
            <person name="Semrau J.D."/>
            <person name="Stein L.Y."/>
            <person name="Barbe V."/>
            <person name="Medigue C."/>
            <person name="Trotsenko Y.A."/>
            <person name="Kalyuzhnaya M.G."/>
        </authorList>
    </citation>
    <scope>NUCLEOTIDE SEQUENCE [LARGE SCALE GENOMIC DNA]</scope>
    <source>
        <strain evidence="5">DSM 19304 / NCIMB 14124 / VKM B-2133 / 20Z</strain>
    </source>
</reference>
<dbReference type="SMART" id="SM00448">
    <property type="entry name" value="REC"/>
    <property type="match status" value="1"/>
</dbReference>
<dbReference type="STRING" id="1091494.MEALZ_2455"/>
<dbReference type="PATRIC" id="fig|271065.3.peg.2527"/>
<dbReference type="CDD" id="cd00077">
    <property type="entry name" value="HDc"/>
    <property type="match status" value="1"/>
</dbReference>
<evidence type="ECO:0000256" key="1">
    <source>
        <dbReference type="PROSITE-ProRule" id="PRU00169"/>
    </source>
</evidence>
<keyword evidence="1" id="KW-0597">Phosphoprotein</keyword>
<dbReference type="HOGENOM" id="CLU_000445_92_10_6"/>
<dbReference type="InterPro" id="IPR052020">
    <property type="entry name" value="Cyclic_di-GMP/3'3'-cGAMP_PDE"/>
</dbReference>
<feature type="domain" description="HD-GYP" evidence="3">
    <location>
        <begin position="148"/>
        <end position="359"/>
    </location>
</feature>
<dbReference type="AlphaFoldDB" id="G4SVS6"/>
<dbReference type="SUPFAM" id="SSF109604">
    <property type="entry name" value="HD-domain/PDEase-like"/>
    <property type="match status" value="1"/>
</dbReference>
<keyword evidence="5" id="KW-1185">Reference proteome</keyword>
<dbReference type="Gene3D" id="1.10.3210.10">
    <property type="entry name" value="Hypothetical protein af1432"/>
    <property type="match status" value="1"/>
</dbReference>
<proteinExistence type="predicted"/>
<accession>G4SVS6</accession>
<dbReference type="InterPro" id="IPR037522">
    <property type="entry name" value="HD_GYP_dom"/>
</dbReference>
<dbReference type="SMART" id="SM00471">
    <property type="entry name" value="HDc"/>
    <property type="match status" value="1"/>
</dbReference>
<dbReference type="GO" id="GO:0008081">
    <property type="term" value="F:phosphoric diester hydrolase activity"/>
    <property type="evidence" value="ECO:0007669"/>
    <property type="project" value="UniProtKB-ARBA"/>
</dbReference>
<dbReference type="InterPro" id="IPR011006">
    <property type="entry name" value="CheY-like_superfamily"/>
</dbReference>
<dbReference type="RefSeq" id="WP_014148911.1">
    <property type="nucleotide sequence ID" value="NC_016112.1"/>
</dbReference>
<dbReference type="GO" id="GO:0000160">
    <property type="term" value="P:phosphorelay signal transduction system"/>
    <property type="evidence" value="ECO:0007669"/>
    <property type="project" value="InterPro"/>
</dbReference>
<dbReference type="PROSITE" id="PS50110">
    <property type="entry name" value="RESPONSE_REGULATORY"/>
    <property type="match status" value="1"/>
</dbReference>
<dbReference type="PANTHER" id="PTHR45228:SF5">
    <property type="entry name" value="CYCLIC DI-GMP PHOSPHODIESTERASE VC_1348-RELATED"/>
    <property type="match status" value="1"/>
</dbReference>
<name>G4SVS6_META2</name>
<dbReference type="PANTHER" id="PTHR45228">
    <property type="entry name" value="CYCLIC DI-GMP PHOSPHODIESTERASE TM_0186-RELATED"/>
    <property type="match status" value="1"/>
</dbReference>
<sequence length="371" mass="41398">MTQPTVLIVDDEPSNLALISEILKPDYSVRVANSGLRGLMLARAEPVPDLILLDVMMPDLSGHDVLQTLKSEPSTQNIPVIFITALDSQEDQVNGFQLGAVDYITKPIMPPVVLARVQTHIELKSAHDRLFDQNKWLESEVKKRMLENDLIQQVSIRALAHLAETRDPETGNHILRTQHYVRELAIQLKQNPRFSAILDDQYIELLTRSAPLHDIGKVAIPDHILLKPGPLTDDEWVIMKTHAERGAAAIELAEQDVAINVDFLMLAKEIAHWHHERWDGSGYPDGLSGDAIPLSARIMAVADVFDALTMKRVYKPPMPFGEARDLIVAGRGSQFDSDMIDAFQYCYTTFKQIAKRFDDVTAASLSAISAT</sequence>
<gene>
    <name evidence="4" type="ordered locus">MEALZ_2455</name>
</gene>